<feature type="chain" id="PRO_5002912025" description="DUF2911 domain-containing protein" evidence="1">
    <location>
        <begin position="21"/>
        <end position="278"/>
    </location>
</feature>
<name>C2FRR3_SPHSI</name>
<dbReference type="RefSeq" id="WP_003012615.1">
    <property type="nucleotide sequence ID" value="NZ_GG668638.1"/>
</dbReference>
<dbReference type="HOGENOM" id="CLU_062228_0_0_10"/>
<keyword evidence="1" id="KW-0732">Signal</keyword>
<dbReference type="EMBL" id="ACHB01000002">
    <property type="protein sequence ID" value="EEI94278.1"/>
    <property type="molecule type" value="Genomic_DNA"/>
</dbReference>
<protein>
    <recommendedName>
        <fullName evidence="4">DUF2911 domain-containing protein</fullName>
    </recommendedName>
</protein>
<evidence type="ECO:0008006" key="4">
    <source>
        <dbReference type="Google" id="ProtNLM"/>
    </source>
</evidence>
<proteinExistence type="predicted"/>
<organism evidence="2 3">
    <name type="scientific">Sphingobacterium spiritivorum ATCC 33300</name>
    <dbReference type="NCBI Taxonomy" id="525372"/>
    <lineage>
        <taxon>Bacteria</taxon>
        <taxon>Pseudomonadati</taxon>
        <taxon>Bacteroidota</taxon>
        <taxon>Sphingobacteriia</taxon>
        <taxon>Sphingobacteriales</taxon>
        <taxon>Sphingobacteriaceae</taxon>
        <taxon>Sphingobacterium</taxon>
    </lineage>
</organism>
<evidence type="ECO:0000313" key="3">
    <source>
        <dbReference type="Proteomes" id="UP000006241"/>
    </source>
</evidence>
<sequence>MKKSILTLLVASALAFGAQAQLKIPQPSSATEVTQAIGIHNVVLKYSRPNTNGRTIFGDLVPYGQVWRTGANTVSTLTFEEEVTVQGTKVPAGTYGIFTIPNKNEWTIILSKNSKQWGAYTYKQEEDLVRFNVKPTTLANKVETFTISFDQVTTTSGVVSIAWDKVSVQFNIKVDQSKEILASIDQAMQGEKKPYFQAALYYFNNNLDIKKAVEWVNIADQGNTEAPWIKYWKSQILLKSGDKKGAAETAQQGIDMAKAGKNDEYIKLNTQALNNAKK</sequence>
<evidence type="ECO:0000313" key="2">
    <source>
        <dbReference type="EMBL" id="EEI94278.1"/>
    </source>
</evidence>
<reference evidence="2 3" key="1">
    <citation type="submission" date="2009-01" db="EMBL/GenBank/DDBJ databases">
        <authorList>
            <person name="Qin X."/>
            <person name="Bachman B."/>
            <person name="Battles P."/>
            <person name="Bell A."/>
            <person name="Bess C."/>
            <person name="Bickham C."/>
            <person name="Chaboub L."/>
            <person name="Chen D."/>
            <person name="Coyle M."/>
            <person name="Deiros D.R."/>
            <person name="Dinh H."/>
            <person name="Forbes L."/>
            <person name="Fowler G."/>
            <person name="Francisco L."/>
            <person name="Fu Q."/>
            <person name="Gubbala S."/>
            <person name="Hale W."/>
            <person name="Han Y."/>
            <person name="Hemphill L."/>
            <person name="Highlander S.K."/>
            <person name="Hirani K."/>
            <person name="Hogues M."/>
            <person name="Jackson L."/>
            <person name="Jakkamsetti A."/>
            <person name="Javaid M."/>
            <person name="Jiang H."/>
            <person name="Korchina V."/>
            <person name="Kovar C."/>
            <person name="Lara F."/>
            <person name="Lee S."/>
            <person name="Mata R."/>
            <person name="Mathew T."/>
            <person name="Moen C."/>
            <person name="Morales K."/>
            <person name="Munidasa M."/>
            <person name="Nazareth L."/>
            <person name="Ngo R."/>
            <person name="Nguyen L."/>
            <person name="Okwuonu G."/>
            <person name="Ongeri F."/>
            <person name="Patil S."/>
            <person name="Petrosino J."/>
            <person name="Pham C."/>
            <person name="Pham P."/>
            <person name="Pu L.-L."/>
            <person name="Puazo M."/>
            <person name="Raj R."/>
            <person name="Reid J."/>
            <person name="Rouhana J."/>
            <person name="Saada N."/>
            <person name="Shang Y."/>
            <person name="Simmons D."/>
            <person name="Thornton R."/>
            <person name="Warren J."/>
            <person name="Weissenberger G."/>
            <person name="Zhang J."/>
            <person name="Zhang L."/>
            <person name="Zhou C."/>
            <person name="Zhu D."/>
            <person name="Muzny D."/>
            <person name="Worley K."/>
            <person name="Gibbs R."/>
        </authorList>
    </citation>
    <scope>NUCLEOTIDE SEQUENCE [LARGE SCALE GENOMIC DNA]</scope>
    <source>
        <strain evidence="2 3">ATCC 33300</strain>
    </source>
</reference>
<comment type="caution">
    <text evidence="2">The sequence shown here is derived from an EMBL/GenBank/DDBJ whole genome shotgun (WGS) entry which is preliminary data.</text>
</comment>
<dbReference type="AlphaFoldDB" id="C2FRR3"/>
<dbReference type="InterPro" id="IPR021314">
    <property type="entry name" value="DUF2911"/>
</dbReference>
<dbReference type="Pfam" id="PF11138">
    <property type="entry name" value="DUF2911"/>
    <property type="match status" value="1"/>
</dbReference>
<evidence type="ECO:0000256" key="1">
    <source>
        <dbReference type="SAM" id="SignalP"/>
    </source>
</evidence>
<accession>C2FRR3</accession>
<feature type="signal peptide" evidence="1">
    <location>
        <begin position="1"/>
        <end position="20"/>
    </location>
</feature>
<gene>
    <name evidence="2" type="ORF">HMPREF0765_0019</name>
</gene>
<dbReference type="Proteomes" id="UP000006241">
    <property type="component" value="Unassembled WGS sequence"/>
</dbReference>